<evidence type="ECO:0000256" key="1">
    <source>
        <dbReference type="ARBA" id="ARBA00023125"/>
    </source>
</evidence>
<evidence type="ECO:0000259" key="2">
    <source>
        <dbReference type="PROSITE" id="PS50943"/>
    </source>
</evidence>
<organism evidence="3 4">
    <name type="scientific">Heyndrickxia sporothermodurans</name>
    <dbReference type="NCBI Taxonomy" id="46224"/>
    <lineage>
        <taxon>Bacteria</taxon>
        <taxon>Bacillati</taxon>
        <taxon>Bacillota</taxon>
        <taxon>Bacilli</taxon>
        <taxon>Bacillales</taxon>
        <taxon>Bacillaceae</taxon>
        <taxon>Heyndrickxia</taxon>
    </lineage>
</organism>
<dbReference type="SMART" id="SM00530">
    <property type="entry name" value="HTH_XRE"/>
    <property type="match status" value="1"/>
</dbReference>
<dbReference type="RefSeq" id="WP_066226163.1">
    <property type="nucleotide sequence ID" value="NZ_LQYN01000006.1"/>
</dbReference>
<evidence type="ECO:0000313" key="4">
    <source>
        <dbReference type="Proteomes" id="UP000075666"/>
    </source>
</evidence>
<dbReference type="PATRIC" id="fig|46224.3.peg.3943"/>
<dbReference type="InterPro" id="IPR001387">
    <property type="entry name" value="Cro/C1-type_HTH"/>
</dbReference>
<dbReference type="OrthoDB" id="72638at2"/>
<gene>
    <name evidence="3" type="ORF">B4102_2135</name>
</gene>
<dbReference type="SUPFAM" id="SSF47413">
    <property type="entry name" value="lambda repressor-like DNA-binding domains"/>
    <property type="match status" value="1"/>
</dbReference>
<comment type="caution">
    <text evidence="3">The sequence shown here is derived from an EMBL/GenBank/DDBJ whole genome shotgun (WGS) entry which is preliminary data.</text>
</comment>
<keyword evidence="1" id="KW-0238">DNA-binding</keyword>
<dbReference type="GO" id="GO:0003677">
    <property type="term" value="F:DNA binding"/>
    <property type="evidence" value="ECO:0007669"/>
    <property type="project" value="UniProtKB-KW"/>
</dbReference>
<reference evidence="3 4" key="1">
    <citation type="submission" date="2016-01" db="EMBL/GenBank/DDBJ databases">
        <title>Genome Sequences of Twelve Sporeforming Bacillus Species Isolated from Foods.</title>
        <authorList>
            <person name="Berendsen E.M."/>
            <person name="Wells-Bennik M.H."/>
            <person name="Krawcyk A.O."/>
            <person name="De Jong A."/>
            <person name="Holsappel S."/>
            <person name="Eijlander R.T."/>
            <person name="Kuipers O.P."/>
        </authorList>
    </citation>
    <scope>NUCLEOTIDE SEQUENCE [LARGE SCALE GENOMIC DNA]</scope>
    <source>
        <strain evidence="3 4">B4102</strain>
    </source>
</reference>
<feature type="domain" description="HTH cro/C1-type" evidence="2">
    <location>
        <begin position="8"/>
        <end position="62"/>
    </location>
</feature>
<dbReference type="InterPro" id="IPR010982">
    <property type="entry name" value="Lambda_DNA-bd_dom_sf"/>
</dbReference>
<dbReference type="CDD" id="cd00093">
    <property type="entry name" value="HTH_XRE"/>
    <property type="match status" value="1"/>
</dbReference>
<dbReference type="STRING" id="46224.B4102_2135"/>
<dbReference type="EMBL" id="LQYN01000006">
    <property type="protein sequence ID" value="KYD11407.1"/>
    <property type="molecule type" value="Genomic_DNA"/>
</dbReference>
<accession>A0A150LGF4</accession>
<protein>
    <recommendedName>
        <fullName evidence="2">HTH cro/C1-type domain-containing protein</fullName>
    </recommendedName>
</protein>
<dbReference type="Pfam" id="PF01381">
    <property type="entry name" value="HTH_3"/>
    <property type="match status" value="1"/>
</dbReference>
<dbReference type="PANTHER" id="PTHR46558">
    <property type="entry name" value="TRACRIPTIONAL REGULATORY PROTEIN-RELATED-RELATED"/>
    <property type="match status" value="1"/>
</dbReference>
<dbReference type="AlphaFoldDB" id="A0A150LGF4"/>
<dbReference type="PROSITE" id="PS50943">
    <property type="entry name" value="HTH_CROC1"/>
    <property type="match status" value="1"/>
</dbReference>
<dbReference type="PANTHER" id="PTHR46558:SF11">
    <property type="entry name" value="HTH-TYPE TRANSCRIPTIONAL REGULATOR XRE"/>
    <property type="match status" value="1"/>
</dbReference>
<keyword evidence="4" id="KW-1185">Reference proteome</keyword>
<evidence type="ECO:0000313" key="3">
    <source>
        <dbReference type="EMBL" id="KYD11407.1"/>
    </source>
</evidence>
<sequence length="69" mass="8010">MATLGTRIKELRELHNLKQSDVAGLIKVTVRQLQRYEKDESDMPLSKLMILADYFKVSLDYLVGRSQKK</sequence>
<dbReference type="Gene3D" id="1.10.260.40">
    <property type="entry name" value="lambda repressor-like DNA-binding domains"/>
    <property type="match status" value="1"/>
</dbReference>
<name>A0A150LGF4_9BACI</name>
<dbReference type="Proteomes" id="UP000075666">
    <property type="component" value="Unassembled WGS sequence"/>
</dbReference>
<proteinExistence type="predicted"/>